<evidence type="ECO:0000313" key="2">
    <source>
        <dbReference type="EMBL" id="DAD90284.1"/>
    </source>
</evidence>
<feature type="region of interest" description="Disordered" evidence="1">
    <location>
        <begin position="134"/>
        <end position="153"/>
    </location>
</feature>
<protein>
    <submittedName>
        <fullName evidence="2">Baseplate component</fullName>
    </submittedName>
</protein>
<sequence length="336" mass="36712">MNTIKRDVYVLKNTIKIPIEITQGTDMIGIEFTVRDFTIPATAAVVAYANHKSMSRPNSALCELADNVIAFSPSSGFFAVGMNELQIRIINEDKTLVSFAEKVKCSGSAGFPDDEEEGKQTLVEQAVTAVSKESGERKTADENEKAQRIAGDQEERDARIEAINLEKSERDKAIEAEKNARIKADDEIKANRAKTLDAVKTTTKEGTFVDALAVKELSEKMDGIDVKTENLGKKIAIFVDSVVKGSVSFNTSDYLKDGVKYAFTVTVSSAVNDTSCAQEISCKLNNTLIGQNGNYCKLSSTFCGRCSKGDTILVTSYKNGGEWSMFNTRLIFVPVD</sequence>
<organism evidence="2">
    <name type="scientific">Siphoviridae sp. ctRlj31</name>
    <dbReference type="NCBI Taxonomy" id="2826338"/>
    <lineage>
        <taxon>Viruses</taxon>
        <taxon>Duplodnaviria</taxon>
        <taxon>Heunggongvirae</taxon>
        <taxon>Uroviricota</taxon>
        <taxon>Caudoviricetes</taxon>
    </lineage>
</organism>
<evidence type="ECO:0000256" key="1">
    <source>
        <dbReference type="SAM" id="MobiDB-lite"/>
    </source>
</evidence>
<reference evidence="2" key="1">
    <citation type="journal article" date="2021" name="Proc. Natl. Acad. Sci. U.S.A.">
        <title>A Catalog of Tens of Thousands of Viruses from Human Metagenomes Reveals Hidden Associations with Chronic Diseases.</title>
        <authorList>
            <person name="Tisza M.J."/>
            <person name="Buck C.B."/>
        </authorList>
    </citation>
    <scope>NUCLEOTIDE SEQUENCE</scope>
    <source>
        <strain evidence="2">CtRlj31</strain>
    </source>
</reference>
<name>A0A8S5N731_9CAUD</name>
<dbReference type="EMBL" id="BK015081">
    <property type="protein sequence ID" value="DAD90284.1"/>
    <property type="molecule type" value="Genomic_DNA"/>
</dbReference>
<proteinExistence type="predicted"/>
<accession>A0A8S5N731</accession>